<evidence type="ECO:0000256" key="7">
    <source>
        <dbReference type="ARBA" id="ARBA00022989"/>
    </source>
</evidence>
<keyword evidence="9 10" id="KW-0472">Membrane</keyword>
<gene>
    <name evidence="11" type="ORF">LAQU0_S03e07294g</name>
</gene>
<keyword evidence="8" id="KW-0333">Golgi apparatus</keyword>
<keyword evidence="5 10" id="KW-0812">Transmembrane</keyword>
<dbReference type="InterPro" id="IPR022751">
    <property type="entry name" value="Alpha_mannosyltransferase"/>
</dbReference>
<keyword evidence="12" id="KW-1185">Reference proteome</keyword>
<name>A0A0N7ML93_9SACH</name>
<keyword evidence="4" id="KW-0808">Transferase</keyword>
<reference evidence="12" key="1">
    <citation type="submission" date="2015-10" db="EMBL/GenBank/DDBJ databases">
        <authorList>
            <person name="Devillers H."/>
        </authorList>
    </citation>
    <scope>NUCLEOTIDE SEQUENCE [LARGE SCALE GENOMIC DNA]</scope>
</reference>
<proteinExistence type="inferred from homology"/>
<comment type="subcellular location">
    <subcellularLocation>
        <location evidence="1">Golgi apparatus membrane</location>
        <topology evidence="1">Single-pass type II membrane protein</topology>
    </subcellularLocation>
</comment>
<dbReference type="EMBL" id="LN890565">
    <property type="protein sequence ID" value="CUS21643.1"/>
    <property type="molecule type" value="Genomic_DNA"/>
</dbReference>
<accession>A0A0N7ML93</accession>
<protein>
    <submittedName>
        <fullName evidence="11">LAQU0S03e07294g1_1</fullName>
    </submittedName>
</protein>
<feature type="transmembrane region" description="Helical" evidence="10">
    <location>
        <begin position="42"/>
        <end position="60"/>
    </location>
</feature>
<comment type="similarity">
    <text evidence="3">Belongs to the MNN1/MNT family.</text>
</comment>
<dbReference type="Pfam" id="PF11051">
    <property type="entry name" value="Mannosyl_trans3"/>
    <property type="match status" value="1"/>
</dbReference>
<evidence type="ECO:0000313" key="11">
    <source>
        <dbReference type="EMBL" id="CUS21643.1"/>
    </source>
</evidence>
<sequence>MSFTRITRDLSVRAMAVLDFIGARLRQSNHVWRRGKGKGTSTILLSILGLIALGLVIGVTHRSSEDLDFLDYDSGSSGLDYSSEELGDTANYEPLAEEEGGRVSNAPKDSEATKKAFKEVLDLIKANSPEGHLEVSKGSECNLNDIGVLDTSKFDRLTKESLEKCLQIPEDTAKKLQETHKKFKTAISEKLLPMFRKLETPAFSGDGILIVGGGKYSVFALPAIRAIRENSGFKLKSSIPIEIIIPPGDKADRGFCDNVLPKVDPLGLTKCVFLDEIFDDSTLSQIEGYQIKALALLVSSFERVLMLDADNYVVNSINEYFSSSALKDKGLILWPDYWRRLHHPKLYDIVDLKVNTDHISRYSIDDISPSYLYKKSAKDTPFHDFSDALPDGGTESGQLLVDKKKHLDSIIMSLYYNYNGKSFYYPILGQGFAGEGDKDTFALASRVMRGPGSFYQVKTPVDTLGHWADAKDEIRLLEEEYDKVEKKFRGCAMLQHDYIEDGKFSSLAGDVLRSTIRSNEEKFCDEWAAKNKGKFSADEKTRREECRKDKEVQDALHEKFRASYKLDYYLAFFSFTGVSFVHSHLPKYDPWEWYENGDMMFDGEKAKKNHKNDPEYVPAHSGHYRMYDSKFKQVSYYDLELANWSVFKSYLCDWENGYKNFGYLSGKIDSTKSPKQSNKGMCKYIEERVEYLKSTTWNDYDV</sequence>
<evidence type="ECO:0000256" key="1">
    <source>
        <dbReference type="ARBA" id="ARBA00004323"/>
    </source>
</evidence>
<evidence type="ECO:0000256" key="6">
    <source>
        <dbReference type="ARBA" id="ARBA00022968"/>
    </source>
</evidence>
<evidence type="ECO:0000256" key="4">
    <source>
        <dbReference type="ARBA" id="ARBA00022679"/>
    </source>
</evidence>
<organism evidence="11 12">
    <name type="scientific">Lachancea quebecensis</name>
    <dbReference type="NCBI Taxonomy" id="1654605"/>
    <lineage>
        <taxon>Eukaryota</taxon>
        <taxon>Fungi</taxon>
        <taxon>Dikarya</taxon>
        <taxon>Ascomycota</taxon>
        <taxon>Saccharomycotina</taxon>
        <taxon>Saccharomycetes</taxon>
        <taxon>Saccharomycetales</taxon>
        <taxon>Saccharomycetaceae</taxon>
        <taxon>Lachancea</taxon>
    </lineage>
</organism>
<evidence type="ECO:0000256" key="5">
    <source>
        <dbReference type="ARBA" id="ARBA00022692"/>
    </source>
</evidence>
<dbReference type="SUPFAM" id="SSF53448">
    <property type="entry name" value="Nucleotide-diphospho-sugar transferases"/>
    <property type="match status" value="1"/>
</dbReference>
<evidence type="ECO:0000256" key="3">
    <source>
        <dbReference type="ARBA" id="ARBA00009105"/>
    </source>
</evidence>
<keyword evidence="7 10" id="KW-1133">Transmembrane helix</keyword>
<evidence type="ECO:0000256" key="8">
    <source>
        <dbReference type="ARBA" id="ARBA00023034"/>
    </source>
</evidence>
<dbReference type="PANTHER" id="PTHR31646:SF1">
    <property type="entry name" value="ALPHA-1,2-MANNOSYLTRANSFERASE MNN2"/>
    <property type="match status" value="1"/>
</dbReference>
<comment type="pathway">
    <text evidence="2">Protein modification; protein glycosylation.</text>
</comment>
<dbReference type="GO" id="GO:0046354">
    <property type="term" value="P:mannan biosynthetic process"/>
    <property type="evidence" value="ECO:0007669"/>
    <property type="project" value="TreeGrafter"/>
</dbReference>
<evidence type="ECO:0000256" key="9">
    <source>
        <dbReference type="ARBA" id="ARBA00023136"/>
    </source>
</evidence>
<keyword evidence="6" id="KW-0735">Signal-anchor</keyword>
<dbReference type="AlphaFoldDB" id="A0A0N7ML93"/>
<evidence type="ECO:0000256" key="2">
    <source>
        <dbReference type="ARBA" id="ARBA00004922"/>
    </source>
</evidence>
<dbReference type="OrthoDB" id="430354at2759"/>
<evidence type="ECO:0000256" key="10">
    <source>
        <dbReference type="SAM" id="Phobius"/>
    </source>
</evidence>
<dbReference type="GO" id="GO:0000026">
    <property type="term" value="F:alpha-1,2-mannosyltransferase activity"/>
    <property type="evidence" value="ECO:0007669"/>
    <property type="project" value="TreeGrafter"/>
</dbReference>
<dbReference type="InterPro" id="IPR029044">
    <property type="entry name" value="Nucleotide-diphossugar_trans"/>
</dbReference>
<dbReference type="PANTHER" id="PTHR31646">
    <property type="entry name" value="ALPHA-1,2-MANNOSYLTRANSFERASE MNN2"/>
    <property type="match status" value="1"/>
</dbReference>
<evidence type="ECO:0000313" key="12">
    <source>
        <dbReference type="Proteomes" id="UP000236544"/>
    </source>
</evidence>
<dbReference type="GO" id="GO:0000139">
    <property type="term" value="C:Golgi membrane"/>
    <property type="evidence" value="ECO:0007669"/>
    <property type="project" value="UniProtKB-SubCell"/>
</dbReference>
<dbReference type="Proteomes" id="UP000236544">
    <property type="component" value="Unassembled WGS sequence"/>
</dbReference>